<accession>A0ACB8RVR9</accession>
<sequence>MAGLVGPRDILDLILKLKSIWDEVADNSKDLEVLTNQVHKDLTTLYSLTSSYGLTQHPAKKRASTNGSIEEALDTLFRSLSECLRRCKELKPPKGHFKGVAWKAWNKGDVRKEIQSIQKSIGACHQQFTSSGIFIIAQDVSKLRQDLRAEIQAGVVAGIKQAISDPTLAVKLVSAENVDKPTAKKCLRAAKQDMTDLPHSKAPHSRVKDSYLRLKCETLESILKSKDSRPSRIVRKASESSLDFARNVIVTASPADPSHPKPDAILLCLDAINASHESEMLSPAAANSIGELSITLCQIGLKREACSLAKHVVNAYRVLTDRDHKTYWPRLAHALDNRAAILNSLNAEPGESYACAWEAYQIFQGLAKNSSVSYMHSEAIALKNCANALCAKRKYSDALPLIQSSVRILCNLAHDSPHEFAPSLSQSLNNLSECLTNLDDKEGALAAAIEAVDLVATEENAHPNAFLPILATCLFTKATCCEDMGKTQDGLQAAERVVAIRRKLYKSDRYLYGSQLSDSLALLCDLHKALDDHSPEALMAIEQAVTIDRAIGSKEDSAESRSAYASHLHRYAMRLTQAGQKGNALGIMDEAVRVRRDLSHVDAAAYSADHGNSLYDFAVLLYQKQEYKRARKVMQDAVNVRTRLVHRDSNAHKATLDNALKALRTIEKAMAG</sequence>
<name>A0ACB8RVR9_9AGAM</name>
<comment type="caution">
    <text evidence="1">The sequence shown here is derived from an EMBL/GenBank/DDBJ whole genome shotgun (WGS) entry which is preliminary data.</text>
</comment>
<reference evidence="1" key="1">
    <citation type="submission" date="2021-02" db="EMBL/GenBank/DDBJ databases">
        <authorList>
            <consortium name="DOE Joint Genome Institute"/>
            <person name="Ahrendt S."/>
            <person name="Looney B.P."/>
            <person name="Miyauchi S."/>
            <person name="Morin E."/>
            <person name="Drula E."/>
            <person name="Courty P.E."/>
            <person name="Chicoki N."/>
            <person name="Fauchery L."/>
            <person name="Kohler A."/>
            <person name="Kuo A."/>
            <person name="Labutti K."/>
            <person name="Pangilinan J."/>
            <person name="Lipzen A."/>
            <person name="Riley R."/>
            <person name="Andreopoulos W."/>
            <person name="He G."/>
            <person name="Johnson J."/>
            <person name="Barry K.W."/>
            <person name="Grigoriev I.V."/>
            <person name="Nagy L."/>
            <person name="Hibbett D."/>
            <person name="Henrissat B."/>
            <person name="Matheny P.B."/>
            <person name="Labbe J."/>
            <person name="Martin F."/>
        </authorList>
    </citation>
    <scope>NUCLEOTIDE SEQUENCE</scope>
    <source>
        <strain evidence="1">FP105234-sp</strain>
    </source>
</reference>
<dbReference type="EMBL" id="MU275899">
    <property type="protein sequence ID" value="KAI0047715.1"/>
    <property type="molecule type" value="Genomic_DNA"/>
</dbReference>
<keyword evidence="2" id="KW-1185">Reference proteome</keyword>
<reference evidence="1" key="2">
    <citation type="journal article" date="2022" name="New Phytol.">
        <title>Evolutionary transition to the ectomycorrhizal habit in the genomes of a hyperdiverse lineage of mushroom-forming fungi.</title>
        <authorList>
            <person name="Looney B."/>
            <person name="Miyauchi S."/>
            <person name="Morin E."/>
            <person name="Drula E."/>
            <person name="Courty P.E."/>
            <person name="Kohler A."/>
            <person name="Kuo A."/>
            <person name="LaButti K."/>
            <person name="Pangilinan J."/>
            <person name="Lipzen A."/>
            <person name="Riley R."/>
            <person name="Andreopoulos W."/>
            <person name="He G."/>
            <person name="Johnson J."/>
            <person name="Nolan M."/>
            <person name="Tritt A."/>
            <person name="Barry K.W."/>
            <person name="Grigoriev I.V."/>
            <person name="Nagy L.G."/>
            <person name="Hibbett D."/>
            <person name="Henrissat B."/>
            <person name="Matheny P.B."/>
            <person name="Labbe J."/>
            <person name="Martin F.M."/>
        </authorList>
    </citation>
    <scope>NUCLEOTIDE SEQUENCE</scope>
    <source>
        <strain evidence="1">FP105234-sp</strain>
    </source>
</reference>
<organism evidence="1 2">
    <name type="scientific">Auriscalpium vulgare</name>
    <dbReference type="NCBI Taxonomy" id="40419"/>
    <lineage>
        <taxon>Eukaryota</taxon>
        <taxon>Fungi</taxon>
        <taxon>Dikarya</taxon>
        <taxon>Basidiomycota</taxon>
        <taxon>Agaricomycotina</taxon>
        <taxon>Agaricomycetes</taxon>
        <taxon>Russulales</taxon>
        <taxon>Auriscalpiaceae</taxon>
        <taxon>Auriscalpium</taxon>
    </lineage>
</organism>
<gene>
    <name evidence="1" type="ORF">FA95DRAFT_1558816</name>
</gene>
<evidence type="ECO:0000313" key="1">
    <source>
        <dbReference type="EMBL" id="KAI0047715.1"/>
    </source>
</evidence>
<proteinExistence type="predicted"/>
<evidence type="ECO:0000313" key="2">
    <source>
        <dbReference type="Proteomes" id="UP000814033"/>
    </source>
</evidence>
<dbReference type="Proteomes" id="UP000814033">
    <property type="component" value="Unassembled WGS sequence"/>
</dbReference>
<protein>
    <submittedName>
        <fullName evidence="1">Uncharacterized protein</fullName>
    </submittedName>
</protein>